<evidence type="ECO:0000313" key="2">
    <source>
        <dbReference type="Proteomes" id="UP001320706"/>
    </source>
</evidence>
<name>A0ACC3SI62_9PEZI</name>
<dbReference type="EC" id="2.7.8.15" evidence="1"/>
<keyword evidence="1" id="KW-0808">Transferase</keyword>
<evidence type="ECO:0000313" key="1">
    <source>
        <dbReference type="EMBL" id="KAK8213580.1"/>
    </source>
</evidence>
<organism evidence="1 2">
    <name type="scientific">Zalaria obscura</name>
    <dbReference type="NCBI Taxonomy" id="2024903"/>
    <lineage>
        <taxon>Eukaryota</taxon>
        <taxon>Fungi</taxon>
        <taxon>Dikarya</taxon>
        <taxon>Ascomycota</taxon>
        <taxon>Pezizomycotina</taxon>
        <taxon>Dothideomycetes</taxon>
        <taxon>Dothideomycetidae</taxon>
        <taxon>Dothideales</taxon>
        <taxon>Zalariaceae</taxon>
        <taxon>Zalaria</taxon>
    </lineage>
</organism>
<sequence length="464" mass="51540">MAGQLSNTEAWSLLAGSVACLGVLQNTWKSNGEPIFASLALSGIAFAMSYSFIRWTGDAFMKAGRKGKDMSKKQQIEIPEMMGLVSALVYLLALITFLPFAFKIHIVEATSGGGNKDVVVDVTQVETGRFLHRFPLEKLASYGFAYGTLATITILGIIDDTFDIRWRHKFFIPAFASLPTLGLYFVDFGVTHVVVPMALRPYVGDLVDLGSLYYLYMSAISIFCPNSINILAGINGIEVGQSVIIAILILINDGLYLLPSTPYPHPATDSHLFSLYLLLPFLGVSLALLKHNWYPAKVFVGDTYCYFAGMVFAVVGILGHFSKTLLLLFIPQIFNFIYSAPQLFHIVPCPRHRLPRFNSRTGLLEPSVATFTDEKPLKPVVGEVLKVLHKLRLLRVETNEQGAVVSTTNFTILNLWLVWRGPKREDRLAMEILAMQFLVGLAGLWVRHRLALLVFSQDNRSSIV</sequence>
<keyword evidence="2" id="KW-1185">Reference proteome</keyword>
<gene>
    <name evidence="1" type="primary">ALG7</name>
    <name evidence="1" type="ORF">M8818_002882</name>
</gene>
<reference evidence="1" key="1">
    <citation type="submission" date="2024-02" db="EMBL/GenBank/DDBJ databases">
        <title>Metagenome Assembled Genome of Zalaria obscura JY119.</title>
        <authorList>
            <person name="Vighnesh L."/>
            <person name="Jagadeeshwari U."/>
            <person name="Venkata Ramana C."/>
            <person name="Sasikala C."/>
        </authorList>
    </citation>
    <scope>NUCLEOTIDE SEQUENCE</scope>
    <source>
        <strain evidence="1">JY119</strain>
    </source>
</reference>
<accession>A0ACC3SI62</accession>
<protein>
    <submittedName>
        <fullName evidence="1">Tunicamycin resistance protein</fullName>
        <ecNumber evidence="1">2.7.8.15</ecNumber>
    </submittedName>
</protein>
<proteinExistence type="predicted"/>
<comment type="caution">
    <text evidence="1">The sequence shown here is derived from an EMBL/GenBank/DDBJ whole genome shotgun (WGS) entry which is preliminary data.</text>
</comment>
<dbReference type="Proteomes" id="UP001320706">
    <property type="component" value="Unassembled WGS sequence"/>
</dbReference>
<dbReference type="EMBL" id="JAMKPW020000011">
    <property type="protein sequence ID" value="KAK8213580.1"/>
    <property type="molecule type" value="Genomic_DNA"/>
</dbReference>